<evidence type="ECO:0000313" key="2">
    <source>
        <dbReference type="EnsemblPlants" id="OPUNC07G08030.1"/>
    </source>
</evidence>
<name>A0A0E0LIV1_ORYPU</name>
<evidence type="ECO:0000313" key="3">
    <source>
        <dbReference type="Proteomes" id="UP000026962"/>
    </source>
</evidence>
<feature type="region of interest" description="Disordered" evidence="1">
    <location>
        <begin position="102"/>
        <end position="136"/>
    </location>
</feature>
<keyword evidence="3" id="KW-1185">Reference proteome</keyword>
<accession>A0A0E0LIV1</accession>
<dbReference type="EnsemblPlants" id="OPUNC07G08030.1">
    <property type="protein sequence ID" value="OPUNC07G08030.1"/>
    <property type="gene ID" value="OPUNC07G08030"/>
</dbReference>
<dbReference type="HOGENOM" id="CLU_1878800_0_0_1"/>
<proteinExistence type="predicted"/>
<reference evidence="2" key="2">
    <citation type="submission" date="2018-05" db="EMBL/GenBank/DDBJ databases">
        <title>OpunRS2 (Oryza punctata Reference Sequence Version 2).</title>
        <authorList>
            <person name="Zhang J."/>
            <person name="Kudrna D."/>
            <person name="Lee S."/>
            <person name="Talag J."/>
            <person name="Welchert J."/>
            <person name="Wing R.A."/>
        </authorList>
    </citation>
    <scope>NUCLEOTIDE SEQUENCE [LARGE SCALE GENOMIC DNA]</scope>
</reference>
<reference evidence="2" key="1">
    <citation type="submission" date="2015-04" db="UniProtKB">
        <authorList>
            <consortium name="EnsemblPlants"/>
        </authorList>
    </citation>
    <scope>IDENTIFICATION</scope>
</reference>
<evidence type="ECO:0000256" key="1">
    <source>
        <dbReference type="SAM" id="MobiDB-lite"/>
    </source>
</evidence>
<protein>
    <submittedName>
        <fullName evidence="2">Uncharacterized protein</fullName>
    </submittedName>
</protein>
<dbReference type="Proteomes" id="UP000026962">
    <property type="component" value="Chromosome 7"/>
</dbReference>
<dbReference type="AlphaFoldDB" id="A0A0E0LIV1"/>
<organism evidence="2">
    <name type="scientific">Oryza punctata</name>
    <name type="common">Red rice</name>
    <dbReference type="NCBI Taxonomy" id="4537"/>
    <lineage>
        <taxon>Eukaryota</taxon>
        <taxon>Viridiplantae</taxon>
        <taxon>Streptophyta</taxon>
        <taxon>Embryophyta</taxon>
        <taxon>Tracheophyta</taxon>
        <taxon>Spermatophyta</taxon>
        <taxon>Magnoliopsida</taxon>
        <taxon>Liliopsida</taxon>
        <taxon>Poales</taxon>
        <taxon>Poaceae</taxon>
        <taxon>BOP clade</taxon>
        <taxon>Oryzoideae</taxon>
        <taxon>Oryzeae</taxon>
        <taxon>Oryzinae</taxon>
        <taxon>Oryza</taxon>
    </lineage>
</organism>
<dbReference type="Gramene" id="OPUNC07G08030.1">
    <property type="protein sequence ID" value="OPUNC07G08030.1"/>
    <property type="gene ID" value="OPUNC07G08030"/>
</dbReference>
<sequence>MCPWLQCNKRQGSDRPNFSKMSHLHFFKSAAGQEERLLVAIHVRLDEKGIRCQRPPGPAYDAEAAELFGREPHQDVEQHVQGENARVGGSRHTPYSLGRAGCDGWTAAAPPPTGLTELDSPGGVPPLEPLRRLSGG</sequence>